<evidence type="ECO:0000256" key="1">
    <source>
        <dbReference type="SAM" id="SignalP"/>
    </source>
</evidence>
<dbReference type="Proteomes" id="UP001594288">
    <property type="component" value="Unassembled WGS sequence"/>
</dbReference>
<organism evidence="2 3">
    <name type="scientific">Eiseniibacteriota bacterium</name>
    <dbReference type="NCBI Taxonomy" id="2212470"/>
    <lineage>
        <taxon>Bacteria</taxon>
        <taxon>Candidatus Eiseniibacteriota</taxon>
    </lineage>
</organism>
<feature type="signal peptide" evidence="1">
    <location>
        <begin position="1"/>
        <end position="18"/>
    </location>
</feature>
<reference evidence="2 3" key="1">
    <citation type="submission" date="2024-09" db="EMBL/GenBank/DDBJ databases">
        <authorList>
            <person name="D'Angelo T."/>
        </authorList>
    </citation>
    <scope>NUCLEOTIDE SEQUENCE [LARGE SCALE GENOMIC DNA]</scope>
    <source>
        <strain evidence="2">SAG AM-311-F02</strain>
    </source>
</reference>
<keyword evidence="1" id="KW-0732">Signal</keyword>
<comment type="caution">
    <text evidence="2">The sequence shown here is derived from an EMBL/GenBank/DDBJ whole genome shotgun (WGS) entry which is preliminary data.</text>
</comment>
<name>A0ABV6YMX3_UNCEI</name>
<evidence type="ECO:0000313" key="2">
    <source>
        <dbReference type="EMBL" id="MFC1799427.1"/>
    </source>
</evidence>
<feature type="chain" id="PRO_5046633937" description="DUF2808 domain-containing protein" evidence="1">
    <location>
        <begin position="19"/>
        <end position="155"/>
    </location>
</feature>
<keyword evidence="3" id="KW-1185">Reference proteome</keyword>
<dbReference type="EMBL" id="JBHPEI010000006">
    <property type="protein sequence ID" value="MFC1799427.1"/>
    <property type="molecule type" value="Genomic_DNA"/>
</dbReference>
<accession>A0ABV6YMX3</accession>
<gene>
    <name evidence="2" type="ORF">ACFL2Z_00740</name>
</gene>
<sequence>MKWRILVCVLLAASLAEAASTVTVVTPANTLTQPLQFRVYSEFYGDGTVRFEVFVSPGSSAISPRRDARFVVWGEDLKDAPEKGFGARPVSERPVTLAVSSVREDSLDAGLRYEVQTHRSLVPRVSLTFLNYEPRGMPAFDGYEIMLGQFVTEGR</sequence>
<evidence type="ECO:0008006" key="4">
    <source>
        <dbReference type="Google" id="ProtNLM"/>
    </source>
</evidence>
<evidence type="ECO:0000313" key="3">
    <source>
        <dbReference type="Proteomes" id="UP001594288"/>
    </source>
</evidence>
<proteinExistence type="predicted"/>
<protein>
    <recommendedName>
        <fullName evidence="4">DUF2808 domain-containing protein</fullName>
    </recommendedName>
</protein>